<accession>A0A1R2BMB1</accession>
<dbReference type="CDD" id="cd16454">
    <property type="entry name" value="RING-H2_PA-TM-RING"/>
    <property type="match status" value="1"/>
</dbReference>
<evidence type="ECO:0000256" key="7">
    <source>
        <dbReference type="ARBA" id="ARBA00023136"/>
    </source>
</evidence>
<keyword evidence="2 9" id="KW-0812">Transmembrane</keyword>
<dbReference type="Proteomes" id="UP000187209">
    <property type="component" value="Unassembled WGS sequence"/>
</dbReference>
<keyword evidence="6 9" id="KW-1133">Transmembrane helix</keyword>
<feature type="transmembrane region" description="Helical" evidence="9">
    <location>
        <begin position="7"/>
        <end position="26"/>
    </location>
</feature>
<evidence type="ECO:0000313" key="11">
    <source>
        <dbReference type="EMBL" id="OMJ77912.1"/>
    </source>
</evidence>
<keyword evidence="12" id="KW-1185">Reference proteome</keyword>
<dbReference type="InterPro" id="IPR001841">
    <property type="entry name" value="Znf_RING"/>
</dbReference>
<dbReference type="InterPro" id="IPR013083">
    <property type="entry name" value="Znf_RING/FYVE/PHD"/>
</dbReference>
<dbReference type="EMBL" id="MPUH01000549">
    <property type="protein sequence ID" value="OMJ77912.1"/>
    <property type="molecule type" value="Genomic_DNA"/>
</dbReference>
<keyword evidence="3" id="KW-0479">Metal-binding</keyword>
<feature type="domain" description="RING-type" evidence="10">
    <location>
        <begin position="185"/>
        <end position="227"/>
    </location>
</feature>
<evidence type="ECO:0000313" key="12">
    <source>
        <dbReference type="Proteomes" id="UP000187209"/>
    </source>
</evidence>
<evidence type="ECO:0000256" key="2">
    <source>
        <dbReference type="ARBA" id="ARBA00022692"/>
    </source>
</evidence>
<dbReference type="PROSITE" id="PS50089">
    <property type="entry name" value="ZF_RING_2"/>
    <property type="match status" value="1"/>
</dbReference>
<evidence type="ECO:0000256" key="1">
    <source>
        <dbReference type="ARBA" id="ARBA00004370"/>
    </source>
</evidence>
<dbReference type="AlphaFoldDB" id="A0A1R2BMB1"/>
<sequence length="235" mass="27219">MFNRRVLIEIGFLAFPLSIIGLTIYNWNSLNCQLPLNIWFLIFSIILLISHILFLILALAHDNIQAFANTFFLIILILNPLILLWNLVGISFYIVYLIEDDYCGSFYYIWIFLLCLVLSAISIIITVYQCCQIYKSNFQNRDNIIDLDIQFPISNRFIDSMNLTDEELSRIPAFKASGEIVNTECSICHEKVLVDDFLRKLPGCAHAFHQNCIDGWLRQSQTCPLCRNNVNMGFK</sequence>
<organism evidence="11 12">
    <name type="scientific">Stentor coeruleus</name>
    <dbReference type="NCBI Taxonomy" id="5963"/>
    <lineage>
        <taxon>Eukaryota</taxon>
        <taxon>Sar</taxon>
        <taxon>Alveolata</taxon>
        <taxon>Ciliophora</taxon>
        <taxon>Postciliodesmatophora</taxon>
        <taxon>Heterotrichea</taxon>
        <taxon>Heterotrichida</taxon>
        <taxon>Stentoridae</taxon>
        <taxon>Stentor</taxon>
    </lineage>
</organism>
<gene>
    <name evidence="11" type="ORF">SteCoe_22387</name>
</gene>
<dbReference type="GO" id="GO:0016020">
    <property type="term" value="C:membrane"/>
    <property type="evidence" value="ECO:0007669"/>
    <property type="project" value="UniProtKB-SubCell"/>
</dbReference>
<evidence type="ECO:0000256" key="4">
    <source>
        <dbReference type="ARBA" id="ARBA00022771"/>
    </source>
</evidence>
<feature type="transmembrane region" description="Helical" evidence="9">
    <location>
        <begin position="107"/>
        <end position="131"/>
    </location>
</feature>
<evidence type="ECO:0000256" key="5">
    <source>
        <dbReference type="ARBA" id="ARBA00022833"/>
    </source>
</evidence>
<dbReference type="Pfam" id="PF13639">
    <property type="entry name" value="zf-RING_2"/>
    <property type="match status" value="1"/>
</dbReference>
<evidence type="ECO:0000256" key="3">
    <source>
        <dbReference type="ARBA" id="ARBA00022723"/>
    </source>
</evidence>
<protein>
    <recommendedName>
        <fullName evidence="10">RING-type domain-containing protein</fullName>
    </recommendedName>
</protein>
<reference evidence="11 12" key="1">
    <citation type="submission" date="2016-11" db="EMBL/GenBank/DDBJ databases">
        <title>The macronuclear genome of Stentor coeruleus: a giant cell with tiny introns.</title>
        <authorList>
            <person name="Slabodnick M."/>
            <person name="Ruby J.G."/>
            <person name="Reiff S.B."/>
            <person name="Swart E.C."/>
            <person name="Gosai S."/>
            <person name="Prabakaran S."/>
            <person name="Witkowska E."/>
            <person name="Larue G.E."/>
            <person name="Fisher S."/>
            <person name="Freeman R.M."/>
            <person name="Gunawardena J."/>
            <person name="Chu W."/>
            <person name="Stover N.A."/>
            <person name="Gregory B.D."/>
            <person name="Nowacki M."/>
            <person name="Derisi J."/>
            <person name="Roy S.W."/>
            <person name="Marshall W.F."/>
            <person name="Sood P."/>
        </authorList>
    </citation>
    <scope>NUCLEOTIDE SEQUENCE [LARGE SCALE GENOMIC DNA]</scope>
    <source>
        <strain evidence="11">WM001</strain>
    </source>
</reference>
<dbReference type="PANTHER" id="PTHR46539:SF25">
    <property type="entry name" value="(WILD MALAYSIAN BANANA) HYPOTHETICAL PROTEIN"/>
    <property type="match status" value="1"/>
</dbReference>
<evidence type="ECO:0000256" key="9">
    <source>
        <dbReference type="SAM" id="Phobius"/>
    </source>
</evidence>
<evidence type="ECO:0000256" key="8">
    <source>
        <dbReference type="PROSITE-ProRule" id="PRU00175"/>
    </source>
</evidence>
<dbReference type="Gene3D" id="3.30.40.10">
    <property type="entry name" value="Zinc/RING finger domain, C3HC4 (zinc finger)"/>
    <property type="match status" value="1"/>
</dbReference>
<keyword evidence="4 8" id="KW-0863">Zinc-finger</keyword>
<comment type="subcellular location">
    <subcellularLocation>
        <location evidence="1">Membrane</location>
    </subcellularLocation>
</comment>
<dbReference type="PANTHER" id="PTHR46539">
    <property type="entry name" value="E3 UBIQUITIN-PROTEIN LIGASE ATL42"/>
    <property type="match status" value="1"/>
</dbReference>
<dbReference type="GO" id="GO:0008270">
    <property type="term" value="F:zinc ion binding"/>
    <property type="evidence" value="ECO:0007669"/>
    <property type="project" value="UniProtKB-KW"/>
</dbReference>
<name>A0A1R2BMB1_9CILI</name>
<keyword evidence="5" id="KW-0862">Zinc</keyword>
<feature type="transmembrane region" description="Helical" evidence="9">
    <location>
        <begin position="71"/>
        <end position="95"/>
    </location>
</feature>
<keyword evidence="7 9" id="KW-0472">Membrane</keyword>
<comment type="caution">
    <text evidence="11">The sequence shown here is derived from an EMBL/GenBank/DDBJ whole genome shotgun (WGS) entry which is preliminary data.</text>
</comment>
<dbReference type="SUPFAM" id="SSF57850">
    <property type="entry name" value="RING/U-box"/>
    <property type="match status" value="1"/>
</dbReference>
<proteinExistence type="predicted"/>
<dbReference type="OrthoDB" id="313293at2759"/>
<feature type="transmembrane region" description="Helical" evidence="9">
    <location>
        <begin position="38"/>
        <end position="59"/>
    </location>
</feature>
<evidence type="ECO:0000259" key="10">
    <source>
        <dbReference type="PROSITE" id="PS50089"/>
    </source>
</evidence>
<evidence type="ECO:0000256" key="6">
    <source>
        <dbReference type="ARBA" id="ARBA00022989"/>
    </source>
</evidence>
<dbReference type="SMART" id="SM00184">
    <property type="entry name" value="RING"/>
    <property type="match status" value="1"/>
</dbReference>